<sequence>MPTQKLHRMNLRIPVLSRMADDVQNGGSLRRSTAILMWSAYAAHAAVTVWALAKPDKQLKSPRWAIPVGWAAAAGGAGLCVAAMSRFASAAEVEGTRNDALATRGIYRYSRNPQYLGYVVALGGAAVGRRSLTAAGLTAAIAGAYALWVPVEEHQVEVLYGEDYRRYVREVRRWWGRRL</sequence>
<comment type="subcellular location">
    <subcellularLocation>
        <location evidence="1">Endomembrane system</location>
        <topology evidence="1">Multi-pass membrane protein</topology>
    </subcellularLocation>
</comment>
<geneLocation type="plasmid" evidence="7">
    <name>pjcm12603 dna</name>
</geneLocation>
<dbReference type="GO" id="GO:0012505">
    <property type="term" value="C:endomembrane system"/>
    <property type="evidence" value="ECO:0007669"/>
    <property type="project" value="UniProtKB-SubCell"/>
</dbReference>
<feature type="transmembrane region" description="Helical" evidence="5">
    <location>
        <begin position="34"/>
        <end position="52"/>
    </location>
</feature>
<evidence type="ECO:0000256" key="2">
    <source>
        <dbReference type="ARBA" id="ARBA00022692"/>
    </source>
</evidence>
<evidence type="ECO:0000256" key="5">
    <source>
        <dbReference type="SAM" id="Phobius"/>
    </source>
</evidence>
<evidence type="ECO:0000256" key="4">
    <source>
        <dbReference type="ARBA" id="ARBA00023136"/>
    </source>
</evidence>
<dbReference type="KEGG" id="mpof:MPOR_55730"/>
<gene>
    <name evidence="6" type="ORF">MPOR_55730</name>
</gene>
<evidence type="ECO:0000256" key="3">
    <source>
        <dbReference type="ARBA" id="ARBA00022989"/>
    </source>
</evidence>
<evidence type="ECO:0000313" key="7">
    <source>
        <dbReference type="Proteomes" id="UP000466785"/>
    </source>
</evidence>
<keyword evidence="4 5" id="KW-0472">Membrane</keyword>
<keyword evidence="6" id="KW-0614">Plasmid</keyword>
<evidence type="ECO:0008006" key="8">
    <source>
        <dbReference type="Google" id="ProtNLM"/>
    </source>
</evidence>
<dbReference type="AlphaFoldDB" id="A0A6N4VLU6"/>
<evidence type="ECO:0000313" key="6">
    <source>
        <dbReference type="EMBL" id="BBX54547.1"/>
    </source>
</evidence>
<keyword evidence="2 5" id="KW-0812">Transmembrane</keyword>
<keyword evidence="3 5" id="KW-1133">Transmembrane helix</keyword>
<dbReference type="Gene3D" id="1.20.120.1630">
    <property type="match status" value="1"/>
</dbReference>
<organism evidence="6 7">
    <name type="scientific">Mycolicibacterium poriferae</name>
    <dbReference type="NCBI Taxonomy" id="39694"/>
    <lineage>
        <taxon>Bacteria</taxon>
        <taxon>Bacillati</taxon>
        <taxon>Actinomycetota</taxon>
        <taxon>Actinomycetes</taxon>
        <taxon>Mycobacteriales</taxon>
        <taxon>Mycobacteriaceae</taxon>
        <taxon>Mycolicibacterium</taxon>
    </lineage>
</organism>
<keyword evidence="7" id="KW-1185">Reference proteome</keyword>
<accession>A0A6N4VLU6</accession>
<dbReference type="Proteomes" id="UP000466785">
    <property type="component" value="Plasmid pJCM12603"/>
</dbReference>
<proteinExistence type="predicted"/>
<dbReference type="RefSeq" id="WP_163681128.1">
    <property type="nucleotide sequence ID" value="NZ_AP022571.1"/>
</dbReference>
<dbReference type="Pfam" id="PF04191">
    <property type="entry name" value="PEMT"/>
    <property type="match status" value="1"/>
</dbReference>
<dbReference type="InterPro" id="IPR007318">
    <property type="entry name" value="Phopholipid_MeTrfase"/>
</dbReference>
<reference evidence="6 7" key="1">
    <citation type="journal article" date="2019" name="Emerg. Microbes Infect.">
        <title>Comprehensive subspecies identification of 175 nontuberculous mycobacteria species based on 7547 genomic profiles.</title>
        <authorList>
            <person name="Matsumoto Y."/>
            <person name="Kinjo T."/>
            <person name="Motooka D."/>
            <person name="Nabeya D."/>
            <person name="Jung N."/>
            <person name="Uechi K."/>
            <person name="Horii T."/>
            <person name="Iida T."/>
            <person name="Fujita J."/>
            <person name="Nakamura S."/>
        </authorList>
    </citation>
    <scope>NUCLEOTIDE SEQUENCE [LARGE SCALE GENOMIC DNA]</scope>
    <source>
        <strain evidence="6 7">JCM 12603</strain>
        <plasmid evidence="7">pjcm12603 dna</plasmid>
    </source>
</reference>
<evidence type="ECO:0000256" key="1">
    <source>
        <dbReference type="ARBA" id="ARBA00004127"/>
    </source>
</evidence>
<protein>
    <recommendedName>
        <fullName evidence="8">Isoprenylcysteine carboxylmethyltransferase family protein</fullName>
    </recommendedName>
</protein>
<feature type="transmembrane region" description="Helical" evidence="5">
    <location>
        <begin position="64"/>
        <end position="84"/>
    </location>
</feature>
<dbReference type="EMBL" id="AP022571">
    <property type="protein sequence ID" value="BBX54547.1"/>
    <property type="molecule type" value="Genomic_DNA"/>
</dbReference>
<name>A0A6N4VLU6_9MYCO</name>